<reference evidence="2" key="1">
    <citation type="submission" date="2020-11" db="EMBL/GenBank/DDBJ databases">
        <authorList>
            <consortium name="DOE Joint Genome Institute"/>
            <person name="Ahrendt S."/>
            <person name="Riley R."/>
            <person name="Andreopoulos W."/>
            <person name="Labutti K."/>
            <person name="Pangilinan J."/>
            <person name="Ruiz-Duenas F.J."/>
            <person name="Barrasa J.M."/>
            <person name="Sanchez-Garcia M."/>
            <person name="Camarero S."/>
            <person name="Miyauchi S."/>
            <person name="Serrano A."/>
            <person name="Linde D."/>
            <person name="Babiker R."/>
            <person name="Drula E."/>
            <person name="Ayuso-Fernandez I."/>
            <person name="Pacheco R."/>
            <person name="Padilla G."/>
            <person name="Ferreira P."/>
            <person name="Barriuso J."/>
            <person name="Kellner H."/>
            <person name="Castanera R."/>
            <person name="Alfaro M."/>
            <person name="Ramirez L."/>
            <person name="Pisabarro A.G."/>
            <person name="Kuo A."/>
            <person name="Tritt A."/>
            <person name="Lipzen A."/>
            <person name="He G."/>
            <person name="Yan M."/>
            <person name="Ng V."/>
            <person name="Cullen D."/>
            <person name="Martin F."/>
            <person name="Rosso M.-N."/>
            <person name="Henrissat B."/>
            <person name="Hibbett D."/>
            <person name="Martinez A.T."/>
            <person name="Grigoriev I.V."/>
        </authorList>
    </citation>
    <scope>NUCLEOTIDE SEQUENCE</scope>
    <source>
        <strain evidence="2">CBS 247.69</strain>
    </source>
</reference>
<dbReference type="Proteomes" id="UP000807353">
    <property type="component" value="Unassembled WGS sequence"/>
</dbReference>
<accession>A0A9P5Y5X5</accession>
<organism evidence="2 3">
    <name type="scientific">Collybia nuda</name>
    <dbReference type="NCBI Taxonomy" id="64659"/>
    <lineage>
        <taxon>Eukaryota</taxon>
        <taxon>Fungi</taxon>
        <taxon>Dikarya</taxon>
        <taxon>Basidiomycota</taxon>
        <taxon>Agaricomycotina</taxon>
        <taxon>Agaricomycetes</taxon>
        <taxon>Agaricomycetidae</taxon>
        <taxon>Agaricales</taxon>
        <taxon>Tricholomatineae</taxon>
        <taxon>Clitocybaceae</taxon>
        <taxon>Collybia</taxon>
    </lineage>
</organism>
<dbReference type="EMBL" id="MU150268">
    <property type="protein sequence ID" value="KAF9462807.1"/>
    <property type="molecule type" value="Genomic_DNA"/>
</dbReference>
<protein>
    <submittedName>
        <fullName evidence="2">Uncharacterized protein</fullName>
    </submittedName>
</protein>
<evidence type="ECO:0000313" key="3">
    <source>
        <dbReference type="Proteomes" id="UP000807353"/>
    </source>
</evidence>
<gene>
    <name evidence="2" type="ORF">BDZ94DRAFT_697448</name>
</gene>
<evidence type="ECO:0000256" key="1">
    <source>
        <dbReference type="SAM" id="MobiDB-lite"/>
    </source>
</evidence>
<feature type="region of interest" description="Disordered" evidence="1">
    <location>
        <begin position="1"/>
        <end position="66"/>
    </location>
</feature>
<feature type="compositionally biased region" description="Low complexity" evidence="1">
    <location>
        <begin position="20"/>
        <end position="41"/>
    </location>
</feature>
<keyword evidence="3" id="KW-1185">Reference proteome</keyword>
<feature type="compositionally biased region" description="Low complexity" evidence="1">
    <location>
        <begin position="102"/>
        <end position="117"/>
    </location>
</feature>
<feature type="compositionally biased region" description="Polar residues" evidence="1">
    <location>
        <begin position="54"/>
        <end position="66"/>
    </location>
</feature>
<dbReference type="AlphaFoldDB" id="A0A9P5Y5X5"/>
<name>A0A9P5Y5X5_9AGAR</name>
<comment type="caution">
    <text evidence="2">The sequence shown here is derived from an EMBL/GenBank/DDBJ whole genome shotgun (WGS) entry which is preliminary data.</text>
</comment>
<sequence length="188" mass="20200">MSGSPVRSGMASPESAVRVSSPLNPSSSPSSSGAATPTRSPQLPLPTQGRPRGHSTSTIHQNVSATSFSTLANPLSRVTSEPAVQFSPTLTISDYDHDDVLRSSFRNRSRSSFGSRSRSPKQDTRGAQTPPGGPPSSWWGGGSDLIPRPWRDPPKKKKTVPSEQTEGWVNTREVSDPFYQFPPLTTTI</sequence>
<proteinExistence type="predicted"/>
<feature type="region of interest" description="Disordered" evidence="1">
    <location>
        <begin position="78"/>
        <end position="174"/>
    </location>
</feature>
<evidence type="ECO:0000313" key="2">
    <source>
        <dbReference type="EMBL" id="KAF9462807.1"/>
    </source>
</evidence>